<comment type="caution">
    <text evidence="1">The sequence shown here is derived from an EMBL/GenBank/DDBJ whole genome shotgun (WGS) entry which is preliminary data.</text>
</comment>
<reference evidence="2" key="1">
    <citation type="submission" date="2018-09" db="EMBL/GenBank/DDBJ databases">
        <authorList>
            <person name="Livingstone P.G."/>
            <person name="Whitworth D.E."/>
        </authorList>
    </citation>
    <scope>NUCLEOTIDE SEQUENCE [LARGE SCALE GENOMIC DNA]</scope>
    <source>
        <strain evidence="2">CA051B</strain>
    </source>
</reference>
<accession>A0A3A8PRN1</accession>
<dbReference type="EMBL" id="RAWB01000145">
    <property type="protein sequence ID" value="RKH58929.1"/>
    <property type="molecule type" value="Genomic_DNA"/>
</dbReference>
<evidence type="ECO:0000313" key="2">
    <source>
        <dbReference type="Proteomes" id="UP000272888"/>
    </source>
</evidence>
<evidence type="ECO:0000313" key="1">
    <source>
        <dbReference type="EMBL" id="RKH58929.1"/>
    </source>
</evidence>
<keyword evidence="2" id="KW-1185">Reference proteome</keyword>
<sequence>MARERRACEGARLVLMATVDEVLTDALRLSREERARIAHELLLSLDESSEAQDAEADWTRELAHRAQEVIDGTVELVSFEEAQKRLKERLERMRRQR</sequence>
<organism evidence="1 2">
    <name type="scientific">Corallococcus llansteffanensis</name>
    <dbReference type="NCBI Taxonomy" id="2316731"/>
    <lineage>
        <taxon>Bacteria</taxon>
        <taxon>Pseudomonadati</taxon>
        <taxon>Myxococcota</taxon>
        <taxon>Myxococcia</taxon>
        <taxon>Myxococcales</taxon>
        <taxon>Cystobacterineae</taxon>
        <taxon>Myxococcaceae</taxon>
        <taxon>Corallococcus</taxon>
    </lineage>
</organism>
<dbReference type="InterPro" id="IPR013406">
    <property type="entry name" value="CHP02574_addiction_mod"/>
</dbReference>
<gene>
    <name evidence="1" type="ORF">D7V93_15890</name>
</gene>
<dbReference type="Proteomes" id="UP000272888">
    <property type="component" value="Unassembled WGS sequence"/>
</dbReference>
<name>A0A3A8PRN1_9BACT</name>
<protein>
    <submittedName>
        <fullName evidence="1">Addiction module protein</fullName>
    </submittedName>
</protein>
<proteinExistence type="predicted"/>
<dbReference type="Pfam" id="PF09720">
    <property type="entry name" value="Unstab_antitox"/>
    <property type="match status" value="1"/>
</dbReference>
<dbReference type="AlphaFoldDB" id="A0A3A8PRN1"/>